<protein>
    <submittedName>
        <fullName evidence="2">DnaJ-class molecular chaperone</fullName>
    </submittedName>
</protein>
<reference evidence="2" key="1">
    <citation type="journal article" date="2018" name="J. Ind. Microbiol. Biotechnol.">
        <title>Genome mining reveals uncommon alkylpyrones as type III PKS products from myxobacteria.</title>
        <authorList>
            <person name="Hug J.J."/>
            <person name="Panter F."/>
            <person name="Krug D."/>
            <person name="Muller R."/>
        </authorList>
    </citation>
    <scope>NUCLEOTIDE SEQUENCE</scope>
    <source>
        <strain evidence="2">Sp. MSr9030</strain>
    </source>
</reference>
<dbReference type="AlphaFoldDB" id="A0A3S7UZH4"/>
<name>A0A3S7UZH4_9BACT</name>
<dbReference type="PANTHER" id="PTHR35038">
    <property type="entry name" value="DISSIMILATORY SULFITE REDUCTASE SIRA"/>
    <property type="match status" value="1"/>
</dbReference>
<dbReference type="SUPFAM" id="SSF48695">
    <property type="entry name" value="Multiheme cytochromes"/>
    <property type="match status" value="1"/>
</dbReference>
<organism evidence="2">
    <name type="scientific">Chondromyces catenulatus</name>
    <dbReference type="NCBI Taxonomy" id="1653841"/>
    <lineage>
        <taxon>Bacteria</taxon>
        <taxon>Pseudomonadati</taxon>
        <taxon>Myxococcota</taxon>
        <taxon>Polyangia</taxon>
        <taxon>Polyangiales</taxon>
        <taxon>Polyangiaceae</taxon>
        <taxon>Chondromyces</taxon>
    </lineage>
</organism>
<accession>A0A3S7UZH4</accession>
<evidence type="ECO:0000256" key="1">
    <source>
        <dbReference type="ARBA" id="ARBA00022729"/>
    </source>
</evidence>
<dbReference type="InterPro" id="IPR036280">
    <property type="entry name" value="Multihaem_cyt_sf"/>
</dbReference>
<dbReference type="Gene3D" id="1.10.1130.10">
    <property type="entry name" value="Flavocytochrome C3, Chain A"/>
    <property type="match status" value="1"/>
</dbReference>
<dbReference type="EMBL" id="MH908917">
    <property type="protein sequence ID" value="AYM54141.1"/>
    <property type="molecule type" value="Genomic_DNA"/>
</dbReference>
<evidence type="ECO:0000313" key="2">
    <source>
        <dbReference type="EMBL" id="AYM54141.1"/>
    </source>
</evidence>
<keyword evidence="1" id="KW-0732">Signal</keyword>
<dbReference type="InterPro" id="IPR051829">
    <property type="entry name" value="Multiheme_Cytochr_ET"/>
</dbReference>
<proteinExistence type="predicted"/>
<sequence length="376" mass="41422">MQARFLILFLPACIGACVRDEAPSDTEMVEPASLALSARESAADVSPTGAPMPRPYRMRLEAAVSLNASCIACHDEQAREWRGSHHQQSNIHAAYRSAFAVEPSAFCRGCHAPESDPRVEPPRAVSELGVACVTCHVTEEGTVLAAASPDRAALAAPHPVRRSIDFAQAGGCENCHEFRFPGVRGDDDGAFMQTTVREHGRSKLRGKACAECHMPLVEGRRSHRFSNVRDPEFLRESLRARAELTDEQGVRITLHQPAPGHDFPTGDLFRRIEVGCELKSRDGKVLRREVRYLGRRFEVVPGEPGRRLTRDHRVGDEPSVVELELLPPPSKPRPTLVSWWVTYQRVATIGAGTDPAEATVESEVKLHSGALPWRSN</sequence>